<evidence type="ECO:0000259" key="2">
    <source>
        <dbReference type="SMART" id="SM01083"/>
    </source>
</evidence>
<gene>
    <name evidence="3" type="ORF">RR46_09244</name>
</gene>
<dbReference type="Proteomes" id="UP000053268">
    <property type="component" value="Unassembled WGS sequence"/>
</dbReference>
<dbReference type="InterPro" id="IPR039875">
    <property type="entry name" value="LENG1-like"/>
</dbReference>
<evidence type="ECO:0000256" key="1">
    <source>
        <dbReference type="SAM" id="MobiDB-lite"/>
    </source>
</evidence>
<dbReference type="STRING" id="66420.A0A194PVI6"/>
<dbReference type="InterPro" id="IPR019339">
    <property type="entry name" value="CIR_N_dom"/>
</dbReference>
<proteinExistence type="predicted"/>
<organism evidence="3 4">
    <name type="scientific">Papilio xuthus</name>
    <name type="common">Asian swallowtail butterfly</name>
    <dbReference type="NCBI Taxonomy" id="66420"/>
    <lineage>
        <taxon>Eukaryota</taxon>
        <taxon>Metazoa</taxon>
        <taxon>Ecdysozoa</taxon>
        <taxon>Arthropoda</taxon>
        <taxon>Hexapoda</taxon>
        <taxon>Insecta</taxon>
        <taxon>Pterygota</taxon>
        <taxon>Neoptera</taxon>
        <taxon>Endopterygota</taxon>
        <taxon>Lepidoptera</taxon>
        <taxon>Glossata</taxon>
        <taxon>Ditrysia</taxon>
        <taxon>Papilionoidea</taxon>
        <taxon>Papilionidae</taxon>
        <taxon>Papilioninae</taxon>
        <taxon>Papilio</taxon>
    </lineage>
</organism>
<protein>
    <submittedName>
        <fullName evidence="3">Leukocyte receptor cluster member 1-like</fullName>
    </submittedName>
</protein>
<dbReference type="PANTHER" id="PTHR22093">
    <property type="entry name" value="LEUKOCYTE RECEPTOR CLUSTER LRC MEMBER 1"/>
    <property type="match status" value="1"/>
</dbReference>
<keyword evidence="4" id="KW-1185">Reference proteome</keyword>
<dbReference type="PANTHER" id="PTHR22093:SF0">
    <property type="entry name" value="LEUKOCYTE RECEPTOR CLUSTER MEMBER 1"/>
    <property type="match status" value="1"/>
</dbReference>
<dbReference type="EMBL" id="KQ459590">
    <property type="protein sequence ID" value="KPI97337.1"/>
    <property type="molecule type" value="Genomic_DNA"/>
</dbReference>
<accession>A0A194PVI6</accession>
<reference evidence="3 4" key="1">
    <citation type="journal article" date="2015" name="Nat. Commun.">
        <title>Outbred genome sequencing and CRISPR/Cas9 gene editing in butterflies.</title>
        <authorList>
            <person name="Li X."/>
            <person name="Fan D."/>
            <person name="Zhang W."/>
            <person name="Liu G."/>
            <person name="Zhang L."/>
            <person name="Zhao L."/>
            <person name="Fang X."/>
            <person name="Chen L."/>
            <person name="Dong Y."/>
            <person name="Chen Y."/>
            <person name="Ding Y."/>
            <person name="Zhao R."/>
            <person name="Feng M."/>
            <person name="Zhu Y."/>
            <person name="Feng Y."/>
            <person name="Jiang X."/>
            <person name="Zhu D."/>
            <person name="Xiang H."/>
            <person name="Feng X."/>
            <person name="Li S."/>
            <person name="Wang J."/>
            <person name="Zhang G."/>
            <person name="Kronforst M.R."/>
            <person name="Wang W."/>
        </authorList>
    </citation>
    <scope>NUCLEOTIDE SEQUENCE [LARGE SCALE GENOMIC DNA]</scope>
    <source>
        <strain evidence="3">Ya'a_city_454_Px</strain>
        <tissue evidence="3">Whole body</tissue>
    </source>
</reference>
<feature type="domain" description="CBF1-interacting co-repressor CIR N-terminal" evidence="2">
    <location>
        <begin position="21"/>
        <end position="57"/>
    </location>
</feature>
<dbReference type="AlphaFoldDB" id="A0A194PVI6"/>
<evidence type="ECO:0000313" key="3">
    <source>
        <dbReference type="EMBL" id="KPI97337.1"/>
    </source>
</evidence>
<keyword evidence="3" id="KW-0675">Receptor</keyword>
<dbReference type="SMART" id="SM01083">
    <property type="entry name" value="Cir_N"/>
    <property type="match status" value="1"/>
</dbReference>
<feature type="region of interest" description="Disordered" evidence="1">
    <location>
        <begin position="270"/>
        <end position="303"/>
    </location>
</feature>
<sequence>MTLPLHYYCITFIFESINLTQWHVRTKENIARVRKDEAEAAEKETQERLRIEIANKEARLHVLKQKSKQKLQDLDVKLCEKDPTVAKPDHINLFEDLEHSVSTTNKDHDLEAKEKKEEYEKKIGYLTYLGQDTNEAQKKKNWYEVPPESSRYARSTEIKDTYEKLVLKDPDGKPKEKELDIKNGEVCWKAKQKLDPMNAFKSFCSQNKANNESSAKEASSKNSNQILSKLKRKNNNINEKEEKLKKLREARLKREQQEKYRTEMFLKKLGGAESPIEEQPKLPKVTPKYNSQFNPELARQNYR</sequence>
<name>A0A194PVI6_PAPXU</name>
<evidence type="ECO:0000313" key="4">
    <source>
        <dbReference type="Proteomes" id="UP000053268"/>
    </source>
</evidence>
<feature type="region of interest" description="Disordered" evidence="1">
    <location>
        <begin position="211"/>
        <end position="242"/>
    </location>
</feature>